<sequence>MDAGRSHRQLPPPHRPPVAGRGRQSAGAHRARPCLPVRRRRHRGVRRRLSRRTRPLAGRALNTAAPALGLLLSAKVDRAHGPRLDALAQDAGVRLQRHRVEDADPARIDVAFFSRDLYEGSSLRKPGPLSDAFFRVADAAPGLRWLHVCSSGQDLPQYAHTLARGVSVTASTGVTAAPIAQTAVAAILAQSRGFDRWLASQARRAWQPLTGDARPRDLSSMHVLVLGAGAIGQEIGRLCSALGLRTTAVRRHAEPLAGFDDVIGMAQLDDALPQCDWLVLALPLNAGTAGIIDARRLALLPSGARIVNVARGELVDEAALTHALDAGRLAGAYLDTFTEEPLPQASPLWSLPSVWISPHNSAASLGHEDRVVDCFADALSRWLARHAAQLGVAGTR</sequence>
<evidence type="ECO:0000259" key="4">
    <source>
        <dbReference type="Pfam" id="PF02826"/>
    </source>
</evidence>
<dbReference type="Pfam" id="PF02826">
    <property type="entry name" value="2-Hacid_dh_C"/>
    <property type="match status" value="1"/>
</dbReference>
<dbReference type="AlphaFoldDB" id="A0A2S0IDI0"/>
<evidence type="ECO:0000313" key="6">
    <source>
        <dbReference type="Proteomes" id="UP000239477"/>
    </source>
</evidence>
<proteinExistence type="predicted"/>
<evidence type="ECO:0000256" key="3">
    <source>
        <dbReference type="SAM" id="MobiDB-lite"/>
    </source>
</evidence>
<dbReference type="PANTHER" id="PTHR43333:SF1">
    <property type="entry name" value="D-ISOMER SPECIFIC 2-HYDROXYACID DEHYDROGENASE NAD-BINDING DOMAIN-CONTAINING PROTEIN"/>
    <property type="match status" value="1"/>
</dbReference>
<dbReference type="SUPFAM" id="SSF51735">
    <property type="entry name" value="NAD(P)-binding Rossmann-fold domains"/>
    <property type="match status" value="1"/>
</dbReference>
<dbReference type="GO" id="GO:0016616">
    <property type="term" value="F:oxidoreductase activity, acting on the CH-OH group of donors, NAD or NADP as acceptor"/>
    <property type="evidence" value="ECO:0007669"/>
    <property type="project" value="UniProtKB-ARBA"/>
</dbReference>
<dbReference type="InterPro" id="IPR029753">
    <property type="entry name" value="D-isomer_DH_CS"/>
</dbReference>
<keyword evidence="1" id="KW-0560">Oxidoreductase</keyword>
<feature type="compositionally biased region" description="Basic residues" evidence="3">
    <location>
        <begin position="29"/>
        <end position="54"/>
    </location>
</feature>
<keyword evidence="6" id="KW-1185">Reference proteome</keyword>
<dbReference type="PROSITE" id="PS00671">
    <property type="entry name" value="D_2_HYDROXYACID_DH_3"/>
    <property type="match status" value="1"/>
</dbReference>
<organism evidence="5 6">
    <name type="scientific">Achromobacter spanius</name>
    <dbReference type="NCBI Taxonomy" id="217203"/>
    <lineage>
        <taxon>Bacteria</taxon>
        <taxon>Pseudomonadati</taxon>
        <taxon>Pseudomonadota</taxon>
        <taxon>Betaproteobacteria</taxon>
        <taxon>Burkholderiales</taxon>
        <taxon>Alcaligenaceae</taxon>
        <taxon>Achromobacter</taxon>
    </lineage>
</organism>
<dbReference type="PANTHER" id="PTHR43333">
    <property type="entry name" value="2-HACID_DH_C DOMAIN-CONTAINING PROTEIN"/>
    <property type="match status" value="1"/>
</dbReference>
<dbReference type="Gene3D" id="3.40.50.720">
    <property type="entry name" value="NAD(P)-binding Rossmann-like Domain"/>
    <property type="match status" value="2"/>
</dbReference>
<dbReference type="Proteomes" id="UP000239477">
    <property type="component" value="Chromosome"/>
</dbReference>
<evidence type="ECO:0000313" key="5">
    <source>
        <dbReference type="EMBL" id="AVJ30095.1"/>
    </source>
</evidence>
<gene>
    <name evidence="5" type="ORF">CLM73_25005</name>
</gene>
<evidence type="ECO:0000256" key="2">
    <source>
        <dbReference type="ARBA" id="ARBA00023027"/>
    </source>
</evidence>
<keyword evidence="2" id="KW-0520">NAD</keyword>
<dbReference type="InterPro" id="IPR006140">
    <property type="entry name" value="D-isomer_DH_NAD-bd"/>
</dbReference>
<name>A0A2S0IDI0_9BURK</name>
<dbReference type="CDD" id="cd05300">
    <property type="entry name" value="2-Hacid_dh_1"/>
    <property type="match status" value="1"/>
</dbReference>
<accession>A0A2S0IDI0</accession>
<dbReference type="GO" id="GO:0051287">
    <property type="term" value="F:NAD binding"/>
    <property type="evidence" value="ECO:0007669"/>
    <property type="project" value="InterPro"/>
</dbReference>
<dbReference type="EMBL" id="CP023270">
    <property type="protein sequence ID" value="AVJ30095.1"/>
    <property type="molecule type" value="Genomic_DNA"/>
</dbReference>
<feature type="domain" description="D-isomer specific 2-hydroxyacid dehydrogenase NAD-binding" evidence="4">
    <location>
        <begin position="185"/>
        <end position="360"/>
    </location>
</feature>
<feature type="region of interest" description="Disordered" evidence="3">
    <location>
        <begin position="1"/>
        <end position="58"/>
    </location>
</feature>
<evidence type="ECO:0000256" key="1">
    <source>
        <dbReference type="ARBA" id="ARBA00023002"/>
    </source>
</evidence>
<dbReference type="InterPro" id="IPR036291">
    <property type="entry name" value="NAD(P)-bd_dom_sf"/>
</dbReference>
<protein>
    <submittedName>
        <fullName evidence="5">Hydroxyacid dehydrogenase</fullName>
    </submittedName>
</protein>
<reference evidence="5 6" key="1">
    <citation type="submission" date="2017-09" db="EMBL/GenBank/DDBJ databases">
        <title>Genomic, metabolic, and phenotypic characteristics of bacterial isolates from the natural microbiome of the model nematode Caenorhabditis elegans.</title>
        <authorList>
            <person name="Zimmermann J."/>
            <person name="Obeng N."/>
            <person name="Yang W."/>
            <person name="Obeng O."/>
            <person name="Kissoyan K."/>
            <person name="Pees B."/>
            <person name="Dirksen P."/>
            <person name="Hoppner M."/>
            <person name="Franke A."/>
            <person name="Rosenstiel P."/>
            <person name="Leippe M."/>
            <person name="Dierking K."/>
            <person name="Kaleta C."/>
            <person name="Schulenburg H."/>
        </authorList>
    </citation>
    <scope>NUCLEOTIDE SEQUENCE [LARGE SCALE GENOMIC DNA]</scope>
    <source>
        <strain evidence="5 6">MYb73</strain>
    </source>
</reference>